<dbReference type="Pfam" id="PF23622">
    <property type="entry name" value="LRR_At1g61320_AtMIF1"/>
    <property type="match status" value="1"/>
</dbReference>
<name>A0AAD5ITH4_ACENE</name>
<accession>A0AAD5ITH4</accession>
<evidence type="ECO:0000313" key="5">
    <source>
        <dbReference type="Proteomes" id="UP001064489"/>
    </source>
</evidence>
<dbReference type="InterPro" id="IPR001810">
    <property type="entry name" value="F-box_dom"/>
</dbReference>
<proteinExistence type="predicted"/>
<dbReference type="Pfam" id="PF00646">
    <property type="entry name" value="F-box"/>
    <property type="match status" value="2"/>
</dbReference>
<dbReference type="Gene3D" id="3.80.10.10">
    <property type="entry name" value="Ribonuclease Inhibitor"/>
    <property type="match status" value="2"/>
</dbReference>
<protein>
    <recommendedName>
        <fullName evidence="6">F-box domain-containing protein</fullName>
    </recommendedName>
</protein>
<reference evidence="4" key="1">
    <citation type="journal article" date="2022" name="Plant J.">
        <title>Strategies of tolerance reflected in two North American maple genomes.</title>
        <authorList>
            <person name="McEvoy S.L."/>
            <person name="Sezen U.U."/>
            <person name="Trouern-Trend A."/>
            <person name="McMahon S.M."/>
            <person name="Schaberg P.G."/>
            <person name="Yang J."/>
            <person name="Wegrzyn J.L."/>
            <person name="Swenson N.G."/>
        </authorList>
    </citation>
    <scope>NUCLEOTIDE SEQUENCE</scope>
    <source>
        <strain evidence="4">91603</strain>
    </source>
</reference>
<feature type="domain" description="F-box" evidence="1">
    <location>
        <begin position="8"/>
        <end position="45"/>
    </location>
</feature>
<keyword evidence="5" id="KW-1185">Reference proteome</keyword>
<feature type="domain" description="F-box/LRR-repeat protein 15/At3g58940/PEG3-like LRR" evidence="3">
    <location>
        <begin position="115"/>
        <end position="279"/>
    </location>
</feature>
<evidence type="ECO:0000259" key="3">
    <source>
        <dbReference type="Pfam" id="PF24758"/>
    </source>
</evidence>
<dbReference type="InterPro" id="IPR036047">
    <property type="entry name" value="F-box-like_dom_sf"/>
</dbReference>
<dbReference type="InterPro" id="IPR055411">
    <property type="entry name" value="LRR_FXL15/At3g58940/PEG3-like"/>
</dbReference>
<evidence type="ECO:0000259" key="1">
    <source>
        <dbReference type="Pfam" id="PF00646"/>
    </source>
</evidence>
<dbReference type="SUPFAM" id="SSF81383">
    <property type="entry name" value="F-box domain"/>
    <property type="match status" value="2"/>
</dbReference>
<organism evidence="4 5">
    <name type="scientific">Acer negundo</name>
    <name type="common">Box elder</name>
    <dbReference type="NCBI Taxonomy" id="4023"/>
    <lineage>
        <taxon>Eukaryota</taxon>
        <taxon>Viridiplantae</taxon>
        <taxon>Streptophyta</taxon>
        <taxon>Embryophyta</taxon>
        <taxon>Tracheophyta</taxon>
        <taxon>Spermatophyta</taxon>
        <taxon>Magnoliopsida</taxon>
        <taxon>eudicotyledons</taxon>
        <taxon>Gunneridae</taxon>
        <taxon>Pentapetalae</taxon>
        <taxon>rosids</taxon>
        <taxon>malvids</taxon>
        <taxon>Sapindales</taxon>
        <taxon>Sapindaceae</taxon>
        <taxon>Hippocastanoideae</taxon>
        <taxon>Acereae</taxon>
        <taxon>Acer</taxon>
    </lineage>
</organism>
<dbReference type="PANTHER" id="PTHR34223:SF51">
    <property type="entry name" value="OS06G0556300 PROTEIN"/>
    <property type="match status" value="1"/>
</dbReference>
<dbReference type="Proteomes" id="UP001064489">
    <property type="component" value="Chromosome 5"/>
</dbReference>
<dbReference type="EMBL" id="JAJSOW010000102">
    <property type="protein sequence ID" value="KAI9176850.1"/>
    <property type="molecule type" value="Genomic_DNA"/>
</dbReference>
<dbReference type="PANTHER" id="PTHR34223">
    <property type="entry name" value="OS11G0201299 PROTEIN"/>
    <property type="match status" value="1"/>
</dbReference>
<sequence>MKRARDRLSNLPNPIIYNILSLMDTKYAVQTCVLSKKWLFHWRNIHSLNFYTKTFTKVSTFRKFVLHVLRRRKPFGVRRLKFLIAYKDRSRNSSVEKKVYDYVALYGGLEELETRFDSKLPESIVQCRSLKTLKLSTYSIEDLQDSFDFASLTTLQLSETSFSQTDNNSFDIFSTCLNLENLILINCSSYGREIFEISAPRLISLSISGFRLQNSIKTKIVISAPSQVNLNISNLIPQGMNFTNVVVISAPRVKFFNFRANYRQTLSIEKCSSLEKMNVRVFPPVAWRETYNWEQGYMFDLLCITEGFYGAKSIDISFKFSKGKFKSYHVNSGAETEVVEISKRQNTRSDIRDMEEIDRLSYLPESIIHDILSCLDTRVAIKTCVLSKTWNHRWIYSHCLSFDGQNFEKSPTAFRNFILHVLKHHKPSINVSRLRFFHSDLIDQSVVDNVYEYAISHKIEELEVDFFSFPLNLLMCRSLKTLILRLPCRLHNLVSPKYSLGFQFLKILILYGVWIFDNDDMNSSHDLFSGCLNLENLELNKCFWVSNLKTFYISAPKLLKLIICDLSYNDMLVVSAPTLEYFEFSSLYPPTDLFIEKCLALEVKIYIEFDWNLEYYLQMMNIAERLSHANSLIISWNYFTGKIILSRETLGGEIKFVEFNEECDD</sequence>
<comment type="caution">
    <text evidence="4">The sequence shown here is derived from an EMBL/GenBank/DDBJ whole genome shotgun (WGS) entry which is preliminary data.</text>
</comment>
<gene>
    <name evidence="4" type="ORF">LWI28_007852</name>
</gene>
<dbReference type="SUPFAM" id="SSF52047">
    <property type="entry name" value="RNI-like"/>
    <property type="match status" value="2"/>
</dbReference>
<dbReference type="InterPro" id="IPR055357">
    <property type="entry name" value="LRR_At1g61320_AtMIF1"/>
</dbReference>
<dbReference type="InterPro" id="IPR053197">
    <property type="entry name" value="F-box_SCFL_complex_component"/>
</dbReference>
<dbReference type="InterPro" id="IPR032675">
    <property type="entry name" value="LRR_dom_sf"/>
</dbReference>
<reference evidence="4" key="2">
    <citation type="submission" date="2023-02" db="EMBL/GenBank/DDBJ databases">
        <authorList>
            <person name="Swenson N.G."/>
            <person name="Wegrzyn J.L."/>
            <person name="Mcevoy S.L."/>
        </authorList>
    </citation>
    <scope>NUCLEOTIDE SEQUENCE</scope>
    <source>
        <strain evidence="4">91603</strain>
        <tissue evidence="4">Leaf</tissue>
    </source>
</reference>
<dbReference type="AlphaFoldDB" id="A0AAD5ITH4"/>
<evidence type="ECO:0000313" key="4">
    <source>
        <dbReference type="EMBL" id="KAI9176850.1"/>
    </source>
</evidence>
<feature type="domain" description="At1g61320/AtMIF1 LRR" evidence="2">
    <location>
        <begin position="424"/>
        <end position="600"/>
    </location>
</feature>
<evidence type="ECO:0008006" key="6">
    <source>
        <dbReference type="Google" id="ProtNLM"/>
    </source>
</evidence>
<evidence type="ECO:0000259" key="2">
    <source>
        <dbReference type="Pfam" id="PF23622"/>
    </source>
</evidence>
<feature type="domain" description="F-box" evidence="1">
    <location>
        <begin position="360"/>
        <end position="394"/>
    </location>
</feature>
<dbReference type="Pfam" id="PF24758">
    <property type="entry name" value="LRR_At5g56370"/>
    <property type="match status" value="1"/>
</dbReference>